<gene>
    <name evidence="1" type="ORF">N8T08_001903</name>
</gene>
<evidence type="ECO:0000313" key="1">
    <source>
        <dbReference type="EMBL" id="KAK1147164.1"/>
    </source>
</evidence>
<keyword evidence="2" id="KW-1185">Reference proteome</keyword>
<accession>A0ACC3B953</accession>
<reference evidence="1 2" key="1">
    <citation type="journal article" date="2023" name="ACS Omega">
        <title>Identification of the Neoaspergillic Acid Biosynthesis Gene Cluster by Establishing an In Vitro CRISPR-Ribonucleoprotein Genetic System in Aspergillus melleus.</title>
        <authorList>
            <person name="Yuan B."/>
            <person name="Grau M.F."/>
            <person name="Murata R.M."/>
            <person name="Torok T."/>
            <person name="Venkateswaran K."/>
            <person name="Stajich J.E."/>
            <person name="Wang C.C.C."/>
        </authorList>
    </citation>
    <scope>NUCLEOTIDE SEQUENCE [LARGE SCALE GENOMIC DNA]</scope>
    <source>
        <strain evidence="1 2">IMV 1140</strain>
    </source>
</reference>
<evidence type="ECO:0000313" key="2">
    <source>
        <dbReference type="Proteomes" id="UP001177260"/>
    </source>
</evidence>
<organism evidence="1 2">
    <name type="scientific">Aspergillus melleus</name>
    <dbReference type="NCBI Taxonomy" id="138277"/>
    <lineage>
        <taxon>Eukaryota</taxon>
        <taxon>Fungi</taxon>
        <taxon>Dikarya</taxon>
        <taxon>Ascomycota</taxon>
        <taxon>Pezizomycotina</taxon>
        <taxon>Eurotiomycetes</taxon>
        <taxon>Eurotiomycetidae</taxon>
        <taxon>Eurotiales</taxon>
        <taxon>Aspergillaceae</taxon>
        <taxon>Aspergillus</taxon>
        <taxon>Aspergillus subgen. Circumdati</taxon>
    </lineage>
</organism>
<dbReference type="Proteomes" id="UP001177260">
    <property type="component" value="Unassembled WGS sequence"/>
</dbReference>
<protein>
    <submittedName>
        <fullName evidence="1">Uncharacterized protein</fullName>
    </submittedName>
</protein>
<name>A0ACC3B953_9EURO</name>
<sequence>MEFKDLNNVKVDIKGTLKLSDDIDYWLNNSLPIGPGEDQNSYPPAAYQNQTVAFILGGKKLWVEGHGYGTFHGNGQAWYDFVKGESNYPTEDSYFHGLRFIKPQMWTVTIVGSSRLLLEDIHVHAASDSRQPARNTDGANTMFSDSITFRRWTVQNGDDCIAAKANSTNILIEDTVFHKGQGVAIGSIGQYMGRFETVENVTNDWPPNGGGGGIGYIRNISWDNVTIHDGERTPLVINQCYTNVAQANCSTSTFDISDISYSNLRGTINSGYIAEFQCSRSQDGCDGVTMDGVEFTNVGVDPGEKAAKVKCSNVNEPLGFKCTN</sequence>
<comment type="caution">
    <text evidence="1">The sequence shown here is derived from an EMBL/GenBank/DDBJ whole genome shotgun (WGS) entry which is preliminary data.</text>
</comment>
<dbReference type="EMBL" id="JAOPJF010000013">
    <property type="protein sequence ID" value="KAK1147164.1"/>
    <property type="molecule type" value="Genomic_DNA"/>
</dbReference>
<proteinExistence type="predicted"/>